<name>A0A073HX74_9SPIT</name>
<proteinExistence type="predicted"/>
<protein>
    <submittedName>
        <fullName evidence="2">Uncharacterized protein</fullName>
    </submittedName>
</protein>
<comment type="caution">
    <text evidence="2">The sequence shown here is derived from an EMBL/GenBank/DDBJ whole genome shotgun (WGS) entry which is preliminary data.</text>
</comment>
<feature type="compositionally biased region" description="Polar residues" evidence="1">
    <location>
        <begin position="1"/>
        <end position="10"/>
    </location>
</feature>
<feature type="compositionally biased region" description="Basic and acidic residues" evidence="1">
    <location>
        <begin position="11"/>
        <end position="20"/>
    </location>
</feature>
<feature type="region of interest" description="Disordered" evidence="1">
    <location>
        <begin position="1"/>
        <end position="28"/>
    </location>
</feature>
<gene>
    <name evidence="2" type="ORF">OXYTRIMIC_725</name>
</gene>
<evidence type="ECO:0000313" key="3">
    <source>
        <dbReference type="Proteomes" id="UP000053232"/>
    </source>
</evidence>
<keyword evidence="3" id="KW-1185">Reference proteome</keyword>
<evidence type="ECO:0000313" key="2">
    <source>
        <dbReference type="EMBL" id="KEJ82588.1"/>
    </source>
</evidence>
<dbReference type="EMBL" id="ARYC01013903">
    <property type="protein sequence ID" value="KEJ82588.1"/>
    <property type="molecule type" value="Genomic_DNA"/>
</dbReference>
<evidence type="ECO:0000256" key="1">
    <source>
        <dbReference type="SAM" id="MobiDB-lite"/>
    </source>
</evidence>
<organism evidence="2 3">
    <name type="scientific">Oxytricha trifallax</name>
    <dbReference type="NCBI Taxonomy" id="1172189"/>
    <lineage>
        <taxon>Eukaryota</taxon>
        <taxon>Sar</taxon>
        <taxon>Alveolata</taxon>
        <taxon>Ciliophora</taxon>
        <taxon>Intramacronucleata</taxon>
        <taxon>Spirotrichea</taxon>
        <taxon>Stichotrichia</taxon>
        <taxon>Sporadotrichida</taxon>
        <taxon>Oxytrichidae</taxon>
        <taxon>Oxytrichinae</taxon>
        <taxon>Oxytricha</taxon>
    </lineage>
</organism>
<sequence>MEQSNFSRQQSDWKNEKGRESYMSQRDQNIKKREFWEKVQEVRFEHRDRNKDQEVPGLRNEKIREVPLNKQMGFKTKLNKIHEIKIQKVEFDKHEDGSTCIKGDQMKFMKIIQLTEVKSQGFDKIIYTMKGWTPMVTRMTTNACCPSTRTKLEKTLVRKHDERQAARSWSKCQVENQREINQ</sequence>
<accession>A0A073HX74</accession>
<reference evidence="3" key="1">
    <citation type="journal article" date="2014" name="Cell">
        <title>The Architecture of a Scrambled Genome Reveals Massive Levels of Genomic Rearrangement during Development.</title>
        <authorList>
            <person name="Chen X."/>
            <person name="Bracht J.R."/>
            <person name="Goldman A.D."/>
            <person name="Dolzhenko E."/>
            <person name="Clay D.M."/>
            <person name="Swart E.C."/>
            <person name="Perlman D.H."/>
            <person name="Doak T.G."/>
            <person name="Stuart A."/>
            <person name="Amemiya C.T."/>
            <person name="Sebra R.P."/>
            <person name="Landweber L.F."/>
        </authorList>
    </citation>
    <scope>NUCLEOTIDE SEQUENCE [LARGE SCALE GENOMIC DNA]</scope>
    <source>
        <strain evidence="3">JRB310</strain>
    </source>
</reference>
<dbReference type="Proteomes" id="UP000053232">
    <property type="component" value="Unassembled WGS sequence"/>
</dbReference>
<dbReference type="AlphaFoldDB" id="A0A073HX74"/>